<feature type="domain" description="EamA" evidence="3">
    <location>
        <begin position="152"/>
        <end position="281"/>
    </location>
</feature>
<name>A0A8J3K156_9ACTN</name>
<dbReference type="Pfam" id="PF00892">
    <property type="entry name" value="EamA"/>
    <property type="match status" value="2"/>
</dbReference>
<dbReference type="InterPro" id="IPR000620">
    <property type="entry name" value="EamA_dom"/>
</dbReference>
<dbReference type="EMBL" id="BONG01000122">
    <property type="protein sequence ID" value="GIF94806.1"/>
    <property type="molecule type" value="Genomic_DNA"/>
</dbReference>
<feature type="domain" description="EamA" evidence="3">
    <location>
        <begin position="2"/>
        <end position="137"/>
    </location>
</feature>
<feature type="transmembrane region" description="Helical" evidence="2">
    <location>
        <begin position="236"/>
        <end position="257"/>
    </location>
</feature>
<feature type="transmembrane region" description="Helical" evidence="2">
    <location>
        <begin position="91"/>
        <end position="113"/>
    </location>
</feature>
<accession>A0A8J3K156</accession>
<evidence type="ECO:0000256" key="2">
    <source>
        <dbReference type="SAM" id="Phobius"/>
    </source>
</evidence>
<dbReference type="InterPro" id="IPR037185">
    <property type="entry name" value="EmrE-like"/>
</dbReference>
<feature type="transmembrane region" description="Helical" evidence="2">
    <location>
        <begin position="63"/>
        <end position="84"/>
    </location>
</feature>
<dbReference type="SUPFAM" id="SSF103481">
    <property type="entry name" value="Multidrug resistance efflux transporter EmrE"/>
    <property type="match status" value="2"/>
</dbReference>
<organism evidence="4 5">
    <name type="scientific">Catellatospora chokoriensis</name>
    <dbReference type="NCBI Taxonomy" id="310353"/>
    <lineage>
        <taxon>Bacteria</taxon>
        <taxon>Bacillati</taxon>
        <taxon>Actinomycetota</taxon>
        <taxon>Actinomycetes</taxon>
        <taxon>Micromonosporales</taxon>
        <taxon>Micromonosporaceae</taxon>
        <taxon>Catellatospora</taxon>
    </lineage>
</organism>
<sequence>MISILLAGTSALVWGTADFCGGKAVQGAASVRGHSYSVTVVSQLCAIPMIAAFLLLVPGRLGVSALGWGAAAGIAGLFGIVLLYQGLASGAMAVVAPVTAVTSALVPLTGGLVLGERPAAASLIGAVCAVAAIALVSLGPAEGASATGPRVIGLALSAGAMFGVFFLLLAQAGEGAGMWPLAAARFASIPVGLLLLRPMGGTLRLRGPVLALTAVAGMLDIAANGLYLMAANQGQLSIVAPIASLYPASTVLLALAVNKERLRPVQFAGLGMAATALVLASL</sequence>
<dbReference type="Proteomes" id="UP000619293">
    <property type="component" value="Unassembled WGS sequence"/>
</dbReference>
<protein>
    <recommendedName>
        <fullName evidence="3">EamA domain-containing protein</fullName>
    </recommendedName>
</protein>
<proteinExistence type="inferred from homology"/>
<comment type="similarity">
    <text evidence="1">Belongs to the EamA transporter family.</text>
</comment>
<reference evidence="4 5" key="1">
    <citation type="submission" date="2021-01" db="EMBL/GenBank/DDBJ databases">
        <title>Whole genome shotgun sequence of Catellatospora chokoriensis NBRC 107358.</title>
        <authorList>
            <person name="Komaki H."/>
            <person name="Tamura T."/>
        </authorList>
    </citation>
    <scope>NUCLEOTIDE SEQUENCE [LARGE SCALE GENOMIC DNA]</scope>
    <source>
        <strain evidence="4 5">NBRC 107358</strain>
    </source>
</reference>
<keyword evidence="2" id="KW-1133">Transmembrane helix</keyword>
<feature type="transmembrane region" description="Helical" evidence="2">
    <location>
        <begin position="208"/>
        <end position="230"/>
    </location>
</feature>
<keyword evidence="2" id="KW-0472">Membrane</keyword>
<feature type="transmembrane region" description="Helical" evidence="2">
    <location>
        <begin position="151"/>
        <end position="170"/>
    </location>
</feature>
<comment type="caution">
    <text evidence="4">The sequence shown here is derived from an EMBL/GenBank/DDBJ whole genome shotgun (WGS) entry which is preliminary data.</text>
</comment>
<evidence type="ECO:0000313" key="5">
    <source>
        <dbReference type="Proteomes" id="UP000619293"/>
    </source>
</evidence>
<evidence type="ECO:0000259" key="3">
    <source>
        <dbReference type="Pfam" id="PF00892"/>
    </source>
</evidence>
<gene>
    <name evidence="4" type="ORF">Cch02nite_82500</name>
</gene>
<evidence type="ECO:0000313" key="4">
    <source>
        <dbReference type="EMBL" id="GIF94806.1"/>
    </source>
</evidence>
<feature type="transmembrane region" description="Helical" evidence="2">
    <location>
        <begin position="176"/>
        <end position="196"/>
    </location>
</feature>
<dbReference type="RefSeq" id="WP_191844617.1">
    <property type="nucleotide sequence ID" value="NZ_BAAALB010000068.1"/>
</dbReference>
<keyword evidence="5" id="KW-1185">Reference proteome</keyword>
<dbReference type="GO" id="GO:0016020">
    <property type="term" value="C:membrane"/>
    <property type="evidence" value="ECO:0007669"/>
    <property type="project" value="InterPro"/>
</dbReference>
<feature type="transmembrane region" description="Helical" evidence="2">
    <location>
        <begin position="119"/>
        <end position="139"/>
    </location>
</feature>
<dbReference type="AlphaFoldDB" id="A0A8J3K156"/>
<evidence type="ECO:0000256" key="1">
    <source>
        <dbReference type="ARBA" id="ARBA00007362"/>
    </source>
</evidence>
<keyword evidence="2" id="KW-0812">Transmembrane</keyword>
<feature type="transmembrane region" description="Helical" evidence="2">
    <location>
        <begin position="36"/>
        <end position="57"/>
    </location>
</feature>